<keyword evidence="2" id="KW-1185">Reference proteome</keyword>
<dbReference type="RefSeq" id="WP_284351942.1">
    <property type="nucleotide sequence ID" value="NZ_BRXS01000006.1"/>
</dbReference>
<sequence>MLPYHFREELDALLAASSAEPAFRDDVLAYAEGRPATRVELHRPSPRIKVLRLLAHLLHAEPGLRIARVQVDAWSGCADFRGGIDVHAADGRRSWRFRWDCRWAAEQEGWMTAWGTPDQSRAADELGWRCFARWELATADDPRASAVEQDA</sequence>
<protein>
    <submittedName>
        <fullName evidence="1">Uncharacterized protein</fullName>
    </submittedName>
</protein>
<comment type="caution">
    <text evidence="1">The sequence shown here is derived from an EMBL/GenBank/DDBJ whole genome shotgun (WGS) entry which is preliminary data.</text>
</comment>
<evidence type="ECO:0000313" key="2">
    <source>
        <dbReference type="Proteomes" id="UP001161325"/>
    </source>
</evidence>
<accession>A0AA37Q753</accession>
<dbReference type="EMBL" id="BRXS01000006">
    <property type="protein sequence ID" value="GLC27504.1"/>
    <property type="molecule type" value="Genomic_DNA"/>
</dbReference>
<gene>
    <name evidence="1" type="ORF">rosag_40170</name>
</gene>
<dbReference type="Proteomes" id="UP001161325">
    <property type="component" value="Unassembled WGS sequence"/>
</dbReference>
<evidence type="ECO:0000313" key="1">
    <source>
        <dbReference type="EMBL" id="GLC27504.1"/>
    </source>
</evidence>
<organism evidence="1 2">
    <name type="scientific">Roseisolibacter agri</name>
    <dbReference type="NCBI Taxonomy" id="2014610"/>
    <lineage>
        <taxon>Bacteria</taxon>
        <taxon>Pseudomonadati</taxon>
        <taxon>Gemmatimonadota</taxon>
        <taxon>Gemmatimonadia</taxon>
        <taxon>Gemmatimonadales</taxon>
        <taxon>Gemmatimonadaceae</taxon>
        <taxon>Roseisolibacter</taxon>
    </lineage>
</organism>
<proteinExistence type="predicted"/>
<reference evidence="1" key="1">
    <citation type="submission" date="2022-08" db="EMBL/GenBank/DDBJ databases">
        <title>Draft genome sequencing of Roseisolibacter agri AW1220.</title>
        <authorList>
            <person name="Tobiishi Y."/>
            <person name="Tonouchi A."/>
        </authorList>
    </citation>
    <scope>NUCLEOTIDE SEQUENCE</scope>
    <source>
        <strain evidence="1">AW1220</strain>
    </source>
</reference>
<name>A0AA37Q753_9BACT</name>
<dbReference type="AlphaFoldDB" id="A0AA37Q753"/>